<protein>
    <submittedName>
        <fullName evidence="2">Uncharacterized protein</fullName>
    </submittedName>
</protein>
<reference evidence="2" key="1">
    <citation type="journal article" date="2023" name="Mol. Phylogenet. Evol.">
        <title>Genome-scale phylogeny and comparative genomics of the fungal order Sordariales.</title>
        <authorList>
            <person name="Hensen N."/>
            <person name="Bonometti L."/>
            <person name="Westerberg I."/>
            <person name="Brannstrom I.O."/>
            <person name="Guillou S."/>
            <person name="Cros-Aarteil S."/>
            <person name="Calhoun S."/>
            <person name="Haridas S."/>
            <person name="Kuo A."/>
            <person name="Mondo S."/>
            <person name="Pangilinan J."/>
            <person name="Riley R."/>
            <person name="LaButti K."/>
            <person name="Andreopoulos B."/>
            <person name="Lipzen A."/>
            <person name="Chen C."/>
            <person name="Yan M."/>
            <person name="Daum C."/>
            <person name="Ng V."/>
            <person name="Clum A."/>
            <person name="Steindorff A."/>
            <person name="Ohm R.A."/>
            <person name="Martin F."/>
            <person name="Silar P."/>
            <person name="Natvig D.O."/>
            <person name="Lalanne C."/>
            <person name="Gautier V."/>
            <person name="Ament-Velasquez S.L."/>
            <person name="Kruys A."/>
            <person name="Hutchinson M.I."/>
            <person name="Powell A.J."/>
            <person name="Barry K."/>
            <person name="Miller A.N."/>
            <person name="Grigoriev I.V."/>
            <person name="Debuchy R."/>
            <person name="Gladieux P."/>
            <person name="Hiltunen Thoren M."/>
            <person name="Johannesson H."/>
        </authorList>
    </citation>
    <scope>NUCLEOTIDE SEQUENCE</scope>
    <source>
        <strain evidence="2">CBS 118394</strain>
    </source>
</reference>
<sequence>MDPSLLVFVALFHMDPSLLVFVALFHMHLSRLVFVALCRTRRLYDHDHRRGDRSPPLSAIQGGRGRTALMVREAI</sequence>
<evidence type="ECO:0000313" key="2">
    <source>
        <dbReference type="EMBL" id="KAK3313603.1"/>
    </source>
</evidence>
<keyword evidence="1" id="KW-0812">Transmembrane</keyword>
<keyword evidence="3" id="KW-1185">Reference proteome</keyword>
<reference evidence="2" key="2">
    <citation type="submission" date="2023-06" db="EMBL/GenBank/DDBJ databases">
        <authorList>
            <consortium name="Lawrence Berkeley National Laboratory"/>
            <person name="Haridas S."/>
            <person name="Hensen N."/>
            <person name="Bonometti L."/>
            <person name="Westerberg I."/>
            <person name="Brannstrom I.O."/>
            <person name="Guillou S."/>
            <person name="Cros-Aarteil S."/>
            <person name="Calhoun S."/>
            <person name="Kuo A."/>
            <person name="Mondo S."/>
            <person name="Pangilinan J."/>
            <person name="Riley R."/>
            <person name="Labutti K."/>
            <person name="Andreopoulos B."/>
            <person name="Lipzen A."/>
            <person name="Chen C."/>
            <person name="Yanf M."/>
            <person name="Daum C."/>
            <person name="Ng V."/>
            <person name="Clum A."/>
            <person name="Steindorff A."/>
            <person name="Ohm R."/>
            <person name="Martin F."/>
            <person name="Silar P."/>
            <person name="Natvig D."/>
            <person name="Lalanne C."/>
            <person name="Gautier V."/>
            <person name="Ament-Velasquez S.L."/>
            <person name="Kruys A."/>
            <person name="Hutchinson M.I."/>
            <person name="Powell A.J."/>
            <person name="Barry K."/>
            <person name="Miller A.N."/>
            <person name="Grigoriev I.V."/>
            <person name="Debuchy R."/>
            <person name="Gladieux P."/>
            <person name="Thoren M.H."/>
            <person name="Johannesson H."/>
        </authorList>
    </citation>
    <scope>NUCLEOTIDE SEQUENCE</scope>
    <source>
        <strain evidence="2">CBS 118394</strain>
    </source>
</reference>
<comment type="caution">
    <text evidence="2">The sequence shown here is derived from an EMBL/GenBank/DDBJ whole genome shotgun (WGS) entry which is preliminary data.</text>
</comment>
<organism evidence="2 3">
    <name type="scientific">Apodospora peruviana</name>
    <dbReference type="NCBI Taxonomy" id="516989"/>
    <lineage>
        <taxon>Eukaryota</taxon>
        <taxon>Fungi</taxon>
        <taxon>Dikarya</taxon>
        <taxon>Ascomycota</taxon>
        <taxon>Pezizomycotina</taxon>
        <taxon>Sordariomycetes</taxon>
        <taxon>Sordariomycetidae</taxon>
        <taxon>Sordariales</taxon>
        <taxon>Lasiosphaeriaceae</taxon>
        <taxon>Apodospora</taxon>
    </lineage>
</organism>
<keyword evidence="1" id="KW-1133">Transmembrane helix</keyword>
<dbReference type="EMBL" id="JAUEDM010000007">
    <property type="protein sequence ID" value="KAK3313603.1"/>
    <property type="molecule type" value="Genomic_DNA"/>
</dbReference>
<dbReference type="AlphaFoldDB" id="A0AAE0HVE9"/>
<dbReference type="Proteomes" id="UP001283341">
    <property type="component" value="Unassembled WGS sequence"/>
</dbReference>
<gene>
    <name evidence="2" type="ORF">B0H66DRAFT_566610</name>
</gene>
<evidence type="ECO:0000256" key="1">
    <source>
        <dbReference type="SAM" id="Phobius"/>
    </source>
</evidence>
<name>A0AAE0HVE9_9PEZI</name>
<evidence type="ECO:0000313" key="3">
    <source>
        <dbReference type="Proteomes" id="UP001283341"/>
    </source>
</evidence>
<keyword evidence="1" id="KW-0472">Membrane</keyword>
<feature type="transmembrane region" description="Helical" evidence="1">
    <location>
        <begin position="6"/>
        <end position="25"/>
    </location>
</feature>
<proteinExistence type="predicted"/>
<accession>A0AAE0HVE9</accession>